<dbReference type="PANTHER" id="PTHR32246:SF103">
    <property type="entry name" value="CALCIUM-DEPENDENT LIPID-BINDING (CALB DOMAIN) FAMILY PROTEIN"/>
    <property type="match status" value="1"/>
</dbReference>
<evidence type="ECO:0000313" key="4">
    <source>
        <dbReference type="Proteomes" id="UP000015453"/>
    </source>
</evidence>
<dbReference type="Proteomes" id="UP000015453">
    <property type="component" value="Unassembled WGS sequence"/>
</dbReference>
<feature type="compositionally biased region" description="Polar residues" evidence="1">
    <location>
        <begin position="229"/>
        <end position="243"/>
    </location>
</feature>
<proteinExistence type="predicted"/>
<dbReference type="OrthoDB" id="1909968at2759"/>
<dbReference type="Gene3D" id="2.60.40.150">
    <property type="entry name" value="C2 domain"/>
    <property type="match status" value="1"/>
</dbReference>
<protein>
    <recommendedName>
        <fullName evidence="2">C2 domain-containing protein</fullName>
    </recommendedName>
</protein>
<dbReference type="InterPro" id="IPR035892">
    <property type="entry name" value="C2_domain_sf"/>
</dbReference>
<evidence type="ECO:0000313" key="3">
    <source>
        <dbReference type="EMBL" id="EPS60622.1"/>
    </source>
</evidence>
<dbReference type="SUPFAM" id="SSF49562">
    <property type="entry name" value="C2 domain (Calcium/lipid-binding domain, CaLB)"/>
    <property type="match status" value="1"/>
</dbReference>
<dbReference type="PANTHER" id="PTHR32246">
    <property type="entry name" value="INGRESSION PROTEIN FIC1"/>
    <property type="match status" value="1"/>
</dbReference>
<dbReference type="InterPro" id="IPR000008">
    <property type="entry name" value="C2_dom"/>
</dbReference>
<gene>
    <name evidence="3" type="ORF">M569_14180</name>
</gene>
<evidence type="ECO:0000256" key="1">
    <source>
        <dbReference type="SAM" id="MobiDB-lite"/>
    </source>
</evidence>
<name>S8DLY6_9LAMI</name>
<sequence>AVSCISSSSHVLPTPSSPSPQHQGNIYISLISANGLPELSDSMQTYAAAYVPPNHTKKHLTAIDSRGQVNPRWEDSNQFCFRTDRDSSLVAEIYAVSDPQFRGPDPDRDVLIGTAAVSIGHLIKATPFLSLQVNRPSGSPGGILNLGVDVALDWNANTEAEFPRKPGSVCNGDRDNGSELWSDIGPSASIVAAELSRKRTAAETRRQEDRNGSGGGWQKSSDVDESDGSALSRSETSGLMRRGSSNGSLLACFVCGVEFTVVCGGKTARRRKRLPMSGNPHKA</sequence>
<accession>S8DLY6</accession>
<feature type="compositionally biased region" description="Basic and acidic residues" evidence="1">
    <location>
        <begin position="195"/>
        <end position="211"/>
    </location>
</feature>
<comment type="caution">
    <text evidence="3">The sequence shown here is derived from an EMBL/GenBank/DDBJ whole genome shotgun (WGS) entry which is preliminary data.</text>
</comment>
<feature type="region of interest" description="Disordered" evidence="1">
    <location>
        <begin position="162"/>
        <end position="183"/>
    </location>
</feature>
<dbReference type="PROSITE" id="PS50004">
    <property type="entry name" value="C2"/>
    <property type="match status" value="1"/>
</dbReference>
<evidence type="ECO:0000259" key="2">
    <source>
        <dbReference type="PROSITE" id="PS50004"/>
    </source>
</evidence>
<feature type="non-terminal residue" evidence="3">
    <location>
        <position position="1"/>
    </location>
</feature>
<organism evidence="3 4">
    <name type="scientific">Genlisea aurea</name>
    <dbReference type="NCBI Taxonomy" id="192259"/>
    <lineage>
        <taxon>Eukaryota</taxon>
        <taxon>Viridiplantae</taxon>
        <taxon>Streptophyta</taxon>
        <taxon>Embryophyta</taxon>
        <taxon>Tracheophyta</taxon>
        <taxon>Spermatophyta</taxon>
        <taxon>Magnoliopsida</taxon>
        <taxon>eudicotyledons</taxon>
        <taxon>Gunneridae</taxon>
        <taxon>Pentapetalae</taxon>
        <taxon>asterids</taxon>
        <taxon>lamiids</taxon>
        <taxon>Lamiales</taxon>
        <taxon>Lentibulariaceae</taxon>
        <taxon>Genlisea</taxon>
    </lineage>
</organism>
<dbReference type="AlphaFoldDB" id="S8DLY6"/>
<keyword evidence="4" id="KW-1185">Reference proteome</keyword>
<dbReference type="EMBL" id="AUSU01007419">
    <property type="protein sequence ID" value="EPS60622.1"/>
    <property type="molecule type" value="Genomic_DNA"/>
</dbReference>
<reference evidence="3 4" key="1">
    <citation type="journal article" date="2013" name="BMC Genomics">
        <title>The miniature genome of a carnivorous plant Genlisea aurea contains a low number of genes and short non-coding sequences.</title>
        <authorList>
            <person name="Leushkin E.V."/>
            <person name="Sutormin R.A."/>
            <person name="Nabieva E.R."/>
            <person name="Penin A.A."/>
            <person name="Kondrashov A.S."/>
            <person name="Logacheva M.D."/>
        </authorList>
    </citation>
    <scope>NUCLEOTIDE SEQUENCE [LARGE SCALE GENOMIC DNA]</scope>
</reference>
<feature type="region of interest" description="Disordered" evidence="1">
    <location>
        <begin position="1"/>
        <end position="21"/>
    </location>
</feature>
<feature type="region of interest" description="Disordered" evidence="1">
    <location>
        <begin position="195"/>
        <end position="243"/>
    </location>
</feature>
<feature type="compositionally biased region" description="Low complexity" evidence="1">
    <location>
        <begin position="1"/>
        <end position="14"/>
    </location>
</feature>
<dbReference type="Pfam" id="PF00168">
    <property type="entry name" value="C2"/>
    <property type="match status" value="1"/>
</dbReference>
<feature type="domain" description="C2" evidence="2">
    <location>
        <begin position="7"/>
        <end position="133"/>
    </location>
</feature>